<proteinExistence type="predicted"/>
<dbReference type="InterPro" id="IPR029063">
    <property type="entry name" value="SAM-dependent_MTases_sf"/>
</dbReference>
<evidence type="ECO:0000313" key="3">
    <source>
        <dbReference type="EMBL" id="KAK7038168.1"/>
    </source>
</evidence>
<dbReference type="GO" id="GO:0008168">
    <property type="term" value="F:methyltransferase activity"/>
    <property type="evidence" value="ECO:0007669"/>
    <property type="project" value="InterPro"/>
</dbReference>
<dbReference type="EMBL" id="JAWWNJ010000017">
    <property type="protein sequence ID" value="KAK7038168.1"/>
    <property type="molecule type" value="Genomic_DNA"/>
</dbReference>
<feature type="domain" description="Ribosomal RNA methyltransferase FtsJ" evidence="2">
    <location>
        <begin position="123"/>
        <end position="312"/>
    </location>
</feature>
<evidence type="ECO:0000256" key="1">
    <source>
        <dbReference type="SAM" id="MobiDB-lite"/>
    </source>
</evidence>
<dbReference type="GO" id="GO:0032259">
    <property type="term" value="P:methylation"/>
    <property type="evidence" value="ECO:0007669"/>
    <property type="project" value="InterPro"/>
</dbReference>
<evidence type="ECO:0000313" key="4">
    <source>
        <dbReference type="Proteomes" id="UP001362999"/>
    </source>
</evidence>
<feature type="region of interest" description="Disordered" evidence="1">
    <location>
        <begin position="1"/>
        <end position="44"/>
    </location>
</feature>
<dbReference type="SUPFAM" id="SSF53335">
    <property type="entry name" value="S-adenosyl-L-methionine-dependent methyltransferases"/>
    <property type="match status" value="1"/>
</dbReference>
<dbReference type="AlphaFoldDB" id="A0AAW0CH73"/>
<comment type="caution">
    <text evidence="3">The sequence shown here is derived from an EMBL/GenBank/DDBJ whole genome shotgun (WGS) entry which is preliminary data.</text>
</comment>
<dbReference type="Pfam" id="PF01728">
    <property type="entry name" value="FtsJ"/>
    <property type="match status" value="1"/>
</dbReference>
<reference evidence="3 4" key="1">
    <citation type="journal article" date="2024" name="J Genomics">
        <title>Draft genome sequencing and assembly of Favolaschia claudopus CIRM-BRFM 2984 isolated from oak limbs.</title>
        <authorList>
            <person name="Navarro D."/>
            <person name="Drula E."/>
            <person name="Chaduli D."/>
            <person name="Cazenave R."/>
            <person name="Ahrendt S."/>
            <person name="Wang J."/>
            <person name="Lipzen A."/>
            <person name="Daum C."/>
            <person name="Barry K."/>
            <person name="Grigoriev I.V."/>
            <person name="Favel A."/>
            <person name="Rosso M.N."/>
            <person name="Martin F."/>
        </authorList>
    </citation>
    <scope>NUCLEOTIDE SEQUENCE [LARGE SCALE GENOMIC DNA]</scope>
    <source>
        <strain evidence="3 4">CIRM-BRFM 2984</strain>
    </source>
</reference>
<feature type="compositionally biased region" description="Polar residues" evidence="1">
    <location>
        <begin position="1"/>
        <end position="11"/>
    </location>
</feature>
<feature type="compositionally biased region" description="Low complexity" evidence="1">
    <location>
        <begin position="12"/>
        <end position="44"/>
    </location>
</feature>
<keyword evidence="4" id="KW-1185">Reference proteome</keyword>
<organism evidence="3 4">
    <name type="scientific">Favolaschia claudopus</name>
    <dbReference type="NCBI Taxonomy" id="2862362"/>
    <lineage>
        <taxon>Eukaryota</taxon>
        <taxon>Fungi</taxon>
        <taxon>Dikarya</taxon>
        <taxon>Basidiomycota</taxon>
        <taxon>Agaricomycotina</taxon>
        <taxon>Agaricomycetes</taxon>
        <taxon>Agaricomycetidae</taxon>
        <taxon>Agaricales</taxon>
        <taxon>Marasmiineae</taxon>
        <taxon>Mycenaceae</taxon>
        <taxon>Favolaschia</taxon>
    </lineage>
</organism>
<gene>
    <name evidence="3" type="ORF">R3P38DRAFT_2904796</name>
</gene>
<dbReference type="InterPro" id="IPR002877">
    <property type="entry name" value="RNA_MeTrfase_FtsJ_dom"/>
</dbReference>
<name>A0AAW0CH73_9AGAR</name>
<protein>
    <recommendedName>
        <fullName evidence="2">Ribosomal RNA methyltransferase FtsJ domain-containing protein</fullName>
    </recommendedName>
</protein>
<accession>A0AAW0CH73</accession>
<dbReference type="Gene3D" id="3.40.50.12760">
    <property type="match status" value="2"/>
</dbReference>
<sequence>MSAPATPSSDTSYYSSALQSRSSSSSPSAYSRDSSPFSSPYPSTSPSAIEGWAAACSPRVLTEELIARGADELQTLVRLRERELKESKHHKPSYAEHEKKVAANASARKNRYWFSKMKAVLGELDAQTATISRRGTLRFLDLGCCPGGFTSYILSKNLDAQGLGISSEIENGGHRFLLEDRHRSRFKVHYADLSFYRLGPLPVSVSAPETTAKSLSPLPFDPSRRFDVVLLDGHQLHRQPPPGNWDRLLVSQIIIGLQAAKKGGTLIIKLADAEHVNTAKLLYMFDIISASLETFKPRYMHATWSTFYAVVKGVGEGRGAARLPALVESFKELWVDLTLGFTGAESAGRVLVDEDLDFVVSTAEIREAKNLDRLVDLNRRIWEIQAGALADEKDPARACQAEDPFIVERP</sequence>
<dbReference type="Proteomes" id="UP001362999">
    <property type="component" value="Unassembled WGS sequence"/>
</dbReference>
<evidence type="ECO:0000259" key="2">
    <source>
        <dbReference type="Pfam" id="PF01728"/>
    </source>
</evidence>